<dbReference type="GO" id="GO:0051082">
    <property type="term" value="F:unfolded protein binding"/>
    <property type="evidence" value="ECO:0007669"/>
    <property type="project" value="InterPro"/>
</dbReference>
<proteinExistence type="inferred from homology"/>
<evidence type="ECO:0000256" key="1">
    <source>
        <dbReference type="ARBA" id="ARBA00006828"/>
    </source>
</evidence>
<dbReference type="Gene3D" id="3.40.50.300">
    <property type="entry name" value="P-loop containing nucleotide triphosphate hydrolases"/>
    <property type="match status" value="1"/>
</dbReference>
<dbReference type="InterPro" id="IPR057365">
    <property type="entry name" value="URGCP"/>
</dbReference>
<gene>
    <name evidence="5" type="ORF">DSTB1V02_LOCUS10745</name>
</gene>
<sequence>MEVLEAYQVVCDNEKRKKHDKHGEKAFQSRFSDGGGGRGSGYTWAEYQRTSAQSSGFRSPFEAFFSSDKPGEGASNFPSYEDVDNLSDSFGFRGSRFGDYDSASRHSSSTGSANQGQSKQKSQDPPIEHDLYVTLEELYKGCKKSMKITRNITEIDGKTKQESKVLIVNVKPGCESGTSTFEGEGDRDSRRNPVDVVFIIRDKSHPLFKRARAEAILQILFIDLRRINEWHASLRMKDRRGVDRGSCRECGESECAEYELPPDENKNECGYCFCAPVKHIKKETSQIFQSSGTFHHDIPEDEKTVELNPTGNISDENGKTLSDPVLAMVSALNDQSTGPDSTDATQEDLLSDHHVSFNPSAGVDPTLSPLCPPPVPQDTFCQSPVTTFHKNDIKEMVQRVGSDGVSEYSAESEPIHTSPHQTNRLVAEVLPVSPLARTGELKGKYLELLVWALQNIDVKDCGLYHPLVDFKAPFIGFIRVGNLRNNLSKSKVINEALFEKHDAFFHADLNLGEARRQISNGVIEMALAKIHLSPGKEIKESYESESLKPAFILNLRGDAAIYPTQVQLLGNICSFVILFLGKETTPSIGGGDHALSEVVSHLVRTNGTKGARCTVLKDKTHTSLNITHVKSSNQNVKFVNLQKTNRPLKAVRDEVLHIEEQRGISKTLLEFEKSLGRRPAEQIRNCLFYLGMKLNSLSTEALNPLRVQWEKNWEFLNISGKDDDMEERKKKKMQLAEVERKMLESSLGIENIFREFAQIYECLIETPNKNNVSGLPGTMASLILDGLTLELLDGDNGYIPLKWLKAIFDKMRWRVGKIWVLSVIGIQSSGKSTMLNTIFGSDFLARTGRCTKGVYMQFFPFGDENEGCDSPRDYLVLLDTEGLRSPEFSDDYSGRRDNELASFAIGMADLTLLNVMGETPSDVKELLPTVLHGFIRMGEVKLEPQVAIIHQNVQADAHRSRKQGLKKMQEVLDEMTVVAAKEEDLFPKISRFHDVIKLNLTKDTHYFPPLFQAGTLSIHSEKYGCKAKQMKTVILDKLRSCNGRDLNLFSRHMEQLWGAIMKENFAFSFRNVMEMAAYNDVESILHALVHEADGQLMERWDKWKGEIMAASNETKIQDVCQKGKKELDSLTEKVSEEKIAELNEKINSSERKDLCEMWRGRSTSQLRSQIDAKRDQIRQLFLAKGRQQSAIFHVENQVSKLIMKMEKQIEEHGKDESGAFDMEARRKERFEELAEMCLKKLDIKSMAEAYAKDDCMKYVLHQIYELAKRAAEKEDRPGLMAVKVLMYACRESIPHLLQSQKKEQAKVEKKLIELKEQFRDKINAQSDSAKLKWTAKCVLQSIWKSFHASALLHAKRRFFDFLGKQRFFKNKKAFTGYCMLRLIREDDYETTMEFVRSPGEWKKNYLKEMSCEFLEVNRQREFFDSTKMMKEFCHETIESFLKFLDEPGLNSVHLDRFIEMINVRLKLAHPIKLQSIVRSSCSIIYNSNEFIQNLRNFVAEKKGDILEFEQVDLLSDDEESPIRRLQKNLLGCLNRCPFCGTECEQTFENHIQREQSNSVTLHGTEIHIPQCMGRYRWLKTEEMVLETCPESVGSETSFRTSDEEEWTPFKKYKTKYPDWDIPPKEQDNSPLFWKRFIGRHSDALAKTYGMKVSSQLPPAWKQYTTEEVRANLRDLYFLHDEDEK</sequence>
<dbReference type="InterPro" id="IPR030383">
    <property type="entry name" value="G_VLIG_dom"/>
</dbReference>
<dbReference type="InterPro" id="IPR027417">
    <property type="entry name" value="P-loop_NTPase"/>
</dbReference>
<feature type="region of interest" description="Disordered" evidence="3">
    <location>
        <begin position="101"/>
        <end position="127"/>
    </location>
</feature>
<dbReference type="EMBL" id="CAJPEV010003190">
    <property type="protein sequence ID" value="CAG0899164.1"/>
    <property type="molecule type" value="Genomic_DNA"/>
</dbReference>
<dbReference type="InterPro" id="IPR002939">
    <property type="entry name" value="DnaJ_C"/>
</dbReference>
<evidence type="ECO:0000313" key="6">
    <source>
        <dbReference type="Proteomes" id="UP000677054"/>
    </source>
</evidence>
<feature type="domain" description="VLIG-type G" evidence="4">
    <location>
        <begin position="815"/>
        <end position="1057"/>
    </location>
</feature>
<name>A0A7R9ABR2_9CRUS</name>
<reference evidence="5" key="1">
    <citation type="submission" date="2020-11" db="EMBL/GenBank/DDBJ databases">
        <authorList>
            <person name="Tran Van P."/>
        </authorList>
    </citation>
    <scope>NUCLEOTIDE SEQUENCE</scope>
</reference>
<feature type="region of interest" description="Disordered" evidence="3">
    <location>
        <begin position="15"/>
        <end position="44"/>
    </location>
</feature>
<evidence type="ECO:0000256" key="2">
    <source>
        <dbReference type="ARBA" id="ARBA00023186"/>
    </source>
</evidence>
<comment type="similarity">
    <text evidence="1">Belongs to the TRAFAC class dynamin-like GTPase superfamily. Very large inducible GTPase (VLIG) family.</text>
</comment>
<dbReference type="Pfam" id="PF25496">
    <property type="entry name" value="URGCP"/>
    <property type="match status" value="1"/>
</dbReference>
<dbReference type="Pfam" id="PF01556">
    <property type="entry name" value="DnaJ_C"/>
    <property type="match status" value="1"/>
</dbReference>
<dbReference type="GO" id="GO:0006457">
    <property type="term" value="P:protein folding"/>
    <property type="evidence" value="ECO:0007669"/>
    <property type="project" value="InterPro"/>
</dbReference>
<evidence type="ECO:0000259" key="4">
    <source>
        <dbReference type="PROSITE" id="PS51717"/>
    </source>
</evidence>
<evidence type="ECO:0000256" key="3">
    <source>
        <dbReference type="SAM" id="MobiDB-lite"/>
    </source>
</evidence>
<dbReference type="InterPro" id="IPR052986">
    <property type="entry name" value="VLIG_GTPase"/>
</dbReference>
<dbReference type="FunFam" id="2.60.260.20:FF:000002">
    <property type="entry name" value="Dnaj homolog subfamily b member"/>
    <property type="match status" value="1"/>
</dbReference>
<dbReference type="Gene3D" id="2.60.260.20">
    <property type="entry name" value="Urease metallochaperone UreE, N-terminal domain"/>
    <property type="match status" value="1"/>
</dbReference>
<dbReference type="PANTHER" id="PTHR14819:SF25">
    <property type="entry name" value="CHROMOSOME UNDETERMINED SCAFFOLD_52, WHOLE GENOME SHOTGUN SEQUENCE"/>
    <property type="match status" value="1"/>
</dbReference>
<dbReference type="Pfam" id="PF25683">
    <property type="entry name" value="URGCP_GTPase"/>
    <property type="match status" value="1"/>
</dbReference>
<dbReference type="PANTHER" id="PTHR14819">
    <property type="entry name" value="GTP-BINDING"/>
    <property type="match status" value="1"/>
</dbReference>
<keyword evidence="6" id="KW-1185">Reference proteome</keyword>
<accession>A0A7R9ABR2</accession>
<dbReference type="PROSITE" id="PS51717">
    <property type="entry name" value="G_VLIG"/>
    <property type="match status" value="1"/>
</dbReference>
<dbReference type="Proteomes" id="UP000677054">
    <property type="component" value="Unassembled WGS sequence"/>
</dbReference>
<protein>
    <recommendedName>
        <fullName evidence="4">VLIG-type G domain-containing protein</fullName>
    </recommendedName>
</protein>
<dbReference type="OrthoDB" id="1597724at2759"/>
<dbReference type="EMBL" id="LR902707">
    <property type="protein sequence ID" value="CAD7250976.1"/>
    <property type="molecule type" value="Genomic_DNA"/>
</dbReference>
<keyword evidence="2" id="KW-0143">Chaperone</keyword>
<dbReference type="SUPFAM" id="SSF52540">
    <property type="entry name" value="P-loop containing nucleoside triphosphate hydrolases"/>
    <property type="match status" value="1"/>
</dbReference>
<organism evidence="5">
    <name type="scientific">Darwinula stevensoni</name>
    <dbReference type="NCBI Taxonomy" id="69355"/>
    <lineage>
        <taxon>Eukaryota</taxon>
        <taxon>Metazoa</taxon>
        <taxon>Ecdysozoa</taxon>
        <taxon>Arthropoda</taxon>
        <taxon>Crustacea</taxon>
        <taxon>Oligostraca</taxon>
        <taxon>Ostracoda</taxon>
        <taxon>Podocopa</taxon>
        <taxon>Podocopida</taxon>
        <taxon>Darwinulocopina</taxon>
        <taxon>Darwinuloidea</taxon>
        <taxon>Darwinulidae</taxon>
        <taxon>Darwinula</taxon>
    </lineage>
</organism>
<dbReference type="SUPFAM" id="SSF49493">
    <property type="entry name" value="HSP40/DnaJ peptide-binding domain"/>
    <property type="match status" value="1"/>
</dbReference>
<dbReference type="GO" id="GO:0005525">
    <property type="term" value="F:GTP binding"/>
    <property type="evidence" value="ECO:0007669"/>
    <property type="project" value="InterPro"/>
</dbReference>
<evidence type="ECO:0000313" key="5">
    <source>
        <dbReference type="EMBL" id="CAD7250976.1"/>
    </source>
</evidence>
<dbReference type="InterPro" id="IPR008971">
    <property type="entry name" value="HSP40/DnaJ_pept-bd"/>
</dbReference>